<dbReference type="AlphaFoldDB" id="A0A2A2GNE3"/>
<evidence type="ECO:0000313" key="3">
    <source>
        <dbReference type="EMBL" id="PAU98868.1"/>
    </source>
</evidence>
<sequence>MKHLTPLNAKARQFSDAAEEGREEEVVAMNSMVGCTTSFDPGWEIDAFGGIANLCQPMEADLYGCADPCWWPAQVPDTMGTYPNWSDKAADVEQDWRQLQSVFPKTKV</sequence>
<proteinExistence type="predicted"/>
<protein>
    <submittedName>
        <fullName evidence="3">Quinohemoprotein amine dehydrogenase</fullName>
    </submittedName>
</protein>
<keyword evidence="4" id="KW-1185">Reference proteome</keyword>
<dbReference type="Gene3D" id="4.10.940.10">
    <property type="entry name" value="Quinohemoprotein amine dehydrogenase, gamma subunit structural domain"/>
    <property type="match status" value="1"/>
</dbReference>
<feature type="region of interest" description="Disordered" evidence="1">
    <location>
        <begin position="1"/>
        <end position="20"/>
    </location>
</feature>
<evidence type="ECO:0000256" key="1">
    <source>
        <dbReference type="SAM" id="MobiDB-lite"/>
    </source>
</evidence>
<reference evidence="3 4" key="1">
    <citation type="submission" date="2017-09" db="EMBL/GenBank/DDBJ databases">
        <title>Paracoccus alkalisoli sp. nov., isolated from saline alkaline soil.</title>
        <authorList>
            <person name="Dong X."/>
            <person name="Zhang G."/>
        </authorList>
    </citation>
    <scope>NUCLEOTIDE SEQUENCE [LARGE SCALE GENOMIC DNA]</scope>
    <source>
        <strain evidence="3 4">WN007</strain>
    </source>
</reference>
<dbReference type="EMBL" id="NSJZ01000001">
    <property type="protein sequence ID" value="PAU98868.1"/>
    <property type="molecule type" value="Genomic_DNA"/>
</dbReference>
<dbReference type="SUPFAM" id="SSF69131">
    <property type="entry name" value="Quinohemoprotein amine dehydrogenase C chain"/>
    <property type="match status" value="1"/>
</dbReference>
<dbReference type="Proteomes" id="UP000218023">
    <property type="component" value="Unassembled WGS sequence"/>
</dbReference>
<dbReference type="InterPro" id="IPR047830">
    <property type="entry name" value="QHNDH_gamma"/>
</dbReference>
<organism evidence="3 4">
    <name type="scientific">Paracoccus salipaludis</name>
    <dbReference type="NCBI Taxonomy" id="2032623"/>
    <lineage>
        <taxon>Bacteria</taxon>
        <taxon>Pseudomonadati</taxon>
        <taxon>Pseudomonadota</taxon>
        <taxon>Alphaproteobacteria</taxon>
        <taxon>Rhodobacterales</taxon>
        <taxon>Paracoccaceae</taxon>
        <taxon>Paracoccus</taxon>
    </lineage>
</organism>
<name>A0A2A2GNE3_9RHOB</name>
<comment type="caution">
    <text evidence="3">The sequence shown here is derived from an EMBL/GenBank/DDBJ whole genome shotgun (WGS) entry which is preliminary data.</text>
</comment>
<evidence type="ECO:0000259" key="2">
    <source>
        <dbReference type="Pfam" id="PF08992"/>
    </source>
</evidence>
<dbReference type="OrthoDB" id="5344384at2"/>
<gene>
    <name evidence="3" type="ORF">CK240_01670</name>
</gene>
<feature type="domain" description="Quinohemoprotein amine dehydrogenase gamma subunit structural" evidence="2">
    <location>
        <begin position="32"/>
        <end position="105"/>
    </location>
</feature>
<dbReference type="NCBIfam" id="NF037958">
    <property type="entry name" value="QH_gamma"/>
    <property type="match status" value="1"/>
</dbReference>
<dbReference type="RefSeq" id="WP_095638587.1">
    <property type="nucleotide sequence ID" value="NZ_NSJZ01000001.1"/>
</dbReference>
<evidence type="ECO:0000313" key="4">
    <source>
        <dbReference type="Proteomes" id="UP000218023"/>
    </source>
</evidence>
<dbReference type="InterPro" id="IPR036487">
    <property type="entry name" value="QH-AmDH_gsu_sf"/>
</dbReference>
<dbReference type="InterPro" id="IPR015084">
    <property type="entry name" value="QH-AmDH_gsu_dom"/>
</dbReference>
<accession>A0A2A2GNE3</accession>
<dbReference type="GO" id="GO:0016638">
    <property type="term" value="F:oxidoreductase activity, acting on the CH-NH2 group of donors"/>
    <property type="evidence" value="ECO:0007669"/>
    <property type="project" value="InterPro"/>
</dbReference>
<dbReference type="Pfam" id="PF08992">
    <property type="entry name" value="QH-AmDH_gamma"/>
    <property type="match status" value="1"/>
</dbReference>